<dbReference type="InterPro" id="IPR021139">
    <property type="entry name" value="NYN"/>
</dbReference>
<proteinExistence type="predicted"/>
<name>A0A6H1TW11_9CYAN</name>
<evidence type="ECO:0000313" key="4">
    <source>
        <dbReference type="EMBL" id="QIZ70784.1"/>
    </source>
</evidence>
<keyword evidence="1" id="KW-0175">Coiled coil</keyword>
<evidence type="ECO:0000256" key="1">
    <source>
        <dbReference type="SAM" id="Coils"/>
    </source>
</evidence>
<feature type="domain" description="NYN" evidence="3">
    <location>
        <begin position="94"/>
        <end position="214"/>
    </location>
</feature>
<dbReference type="KEGG" id="oxy:HCG48_09460"/>
<evidence type="ECO:0000313" key="5">
    <source>
        <dbReference type="Proteomes" id="UP000500857"/>
    </source>
</evidence>
<evidence type="ECO:0000259" key="3">
    <source>
        <dbReference type="Pfam" id="PF01936"/>
    </source>
</evidence>
<feature type="region of interest" description="Disordered" evidence="2">
    <location>
        <begin position="279"/>
        <end position="309"/>
    </location>
</feature>
<accession>A0A6H1TW11</accession>
<feature type="compositionally biased region" description="Low complexity" evidence="2">
    <location>
        <begin position="394"/>
        <end position="403"/>
    </location>
</feature>
<feature type="region of interest" description="Disordered" evidence="2">
    <location>
        <begin position="394"/>
        <end position="419"/>
    </location>
</feature>
<dbReference type="GO" id="GO:0004540">
    <property type="term" value="F:RNA nuclease activity"/>
    <property type="evidence" value="ECO:0007669"/>
    <property type="project" value="InterPro"/>
</dbReference>
<dbReference type="Pfam" id="PF01936">
    <property type="entry name" value="NYN"/>
    <property type="match status" value="1"/>
</dbReference>
<feature type="compositionally biased region" description="Polar residues" evidence="2">
    <location>
        <begin position="288"/>
        <end position="299"/>
    </location>
</feature>
<dbReference type="RefSeq" id="WP_168568939.1">
    <property type="nucleotide sequence ID" value="NZ_CP051167.1"/>
</dbReference>
<reference evidence="4 5" key="1">
    <citation type="submission" date="2020-04" db="EMBL/GenBank/DDBJ databases">
        <authorList>
            <person name="Basu S."/>
            <person name="Maruthanayagam V."/>
            <person name="Chakraborty S."/>
            <person name="Pramanik A."/>
            <person name="Mukherjee J."/>
            <person name="Brink B."/>
        </authorList>
    </citation>
    <scope>NUCLEOTIDE SEQUENCE [LARGE SCALE GENOMIC DNA]</scope>
    <source>
        <strain evidence="4 5">AP17</strain>
    </source>
</reference>
<gene>
    <name evidence="4" type="ORF">HCG48_09460</name>
</gene>
<feature type="compositionally biased region" description="Polar residues" evidence="2">
    <location>
        <begin position="405"/>
        <end position="419"/>
    </location>
</feature>
<protein>
    <submittedName>
        <fullName evidence="4">NYN domain-containing protein</fullName>
    </submittedName>
</protein>
<feature type="coiled-coil region" evidence="1">
    <location>
        <begin position="240"/>
        <end position="274"/>
    </location>
</feature>
<sequence>MEDGRREVEVDLSREFFEDLEDNNGHQKVESEIVDLVTGDDRAYPIFRQDEFDLSRKLEQFFENRFIQTKSFEVIAKKLSESLEDREQPRAISMILVDAENLKINQNTDRFLEDRAAYPLEVKIAFANWSNPSLGDWDRQLYSRGYQLIHVPKGKDGADAKAIAMGSSLSIRDRQLKEVFIGSNDRLLDHLCNELLNQGAIVYQVGIKGDRITLKHLNHGETKTYSLKDYEPIEDKLESIDLVQQKLESQNSKIEKIEKTLSSLERSVANIQKYIAKQGSLGGDRPTTETVSSNNSQKVQQEKEATVTQAGQFKTEADLATALVTIIRDRQKLSPNSPMNLIELGTEFRAIYSQSVGNLVKESKLAKNLSKFCEKRAEFRLDKSVNPYRIYLQSQNKSQQKQSADSHVNSNSTQSTHISSQSDLEQALQTLIISLRQKQSEKTVDLSIIGTEFHKRYNKSLSSVLEKLGMGKKVINFFKTSTKFKVHKTKNNYKISLS</sequence>
<keyword evidence="5" id="KW-1185">Reference proteome</keyword>
<dbReference type="EMBL" id="CP051167">
    <property type="protein sequence ID" value="QIZ70784.1"/>
    <property type="molecule type" value="Genomic_DNA"/>
</dbReference>
<organism evidence="4 5">
    <name type="scientific">Oxynema aestuarii AP17</name>
    <dbReference type="NCBI Taxonomy" id="2064643"/>
    <lineage>
        <taxon>Bacteria</taxon>
        <taxon>Bacillati</taxon>
        <taxon>Cyanobacteriota</taxon>
        <taxon>Cyanophyceae</taxon>
        <taxon>Oscillatoriophycideae</taxon>
        <taxon>Oscillatoriales</taxon>
        <taxon>Oscillatoriaceae</taxon>
        <taxon>Oxynema</taxon>
        <taxon>Oxynema aestuarii</taxon>
    </lineage>
</organism>
<evidence type="ECO:0000256" key="2">
    <source>
        <dbReference type="SAM" id="MobiDB-lite"/>
    </source>
</evidence>
<dbReference type="AlphaFoldDB" id="A0A6H1TW11"/>
<dbReference type="Proteomes" id="UP000500857">
    <property type="component" value="Chromosome"/>
</dbReference>